<dbReference type="Proteomes" id="UP001429580">
    <property type="component" value="Unassembled WGS sequence"/>
</dbReference>
<gene>
    <name evidence="1" type="ORF">FHS82_001039</name>
</gene>
<comment type="caution">
    <text evidence="1">The sequence shown here is derived from an EMBL/GenBank/DDBJ whole genome shotgun (WGS) entry which is preliminary data.</text>
</comment>
<reference evidence="1 2" key="1">
    <citation type="submission" date="2020-03" db="EMBL/GenBank/DDBJ databases">
        <title>Genomic Encyclopedia of Type Strains, Phase IV (KMG-IV): sequencing the most valuable type-strain genomes for metagenomic binning, comparative biology and taxonomic classification.</title>
        <authorList>
            <person name="Goeker M."/>
        </authorList>
    </citation>
    <scope>NUCLEOTIDE SEQUENCE [LARGE SCALE GENOMIC DNA]</scope>
    <source>
        <strain evidence="1 2">DSM 103870</strain>
    </source>
</reference>
<dbReference type="EMBL" id="JAASQI010000002">
    <property type="protein sequence ID" value="NIJ57213.1"/>
    <property type="molecule type" value="Genomic_DNA"/>
</dbReference>
<keyword evidence="2" id="KW-1185">Reference proteome</keyword>
<protein>
    <submittedName>
        <fullName evidence="1">Uncharacterized protein</fullName>
    </submittedName>
</protein>
<organism evidence="1 2">
    <name type="scientific">Pseudochelatococcus lubricantis</name>
    <dbReference type="NCBI Taxonomy" id="1538102"/>
    <lineage>
        <taxon>Bacteria</taxon>
        <taxon>Pseudomonadati</taxon>
        <taxon>Pseudomonadota</taxon>
        <taxon>Alphaproteobacteria</taxon>
        <taxon>Hyphomicrobiales</taxon>
        <taxon>Chelatococcaceae</taxon>
        <taxon>Pseudochelatococcus</taxon>
    </lineage>
</organism>
<sequence length="34" mass="3613">MRFAFMSATHADTSAGVIVGVASGAVKSQFLWLR</sequence>
<accession>A0ABX0UW82</accession>
<name>A0ABX0UW82_9HYPH</name>
<proteinExistence type="predicted"/>
<evidence type="ECO:0000313" key="2">
    <source>
        <dbReference type="Proteomes" id="UP001429580"/>
    </source>
</evidence>
<evidence type="ECO:0000313" key="1">
    <source>
        <dbReference type="EMBL" id="NIJ57213.1"/>
    </source>
</evidence>